<feature type="signal peptide" evidence="1">
    <location>
        <begin position="1"/>
        <end position="27"/>
    </location>
</feature>
<proteinExistence type="predicted"/>
<gene>
    <name evidence="2" type="ORF">C12CBH8_10170</name>
</gene>
<evidence type="ECO:0008006" key="4">
    <source>
        <dbReference type="Google" id="ProtNLM"/>
    </source>
</evidence>
<protein>
    <recommendedName>
        <fullName evidence="4">Lipocalin-like domain-containing protein</fullName>
    </recommendedName>
</protein>
<reference evidence="3" key="1">
    <citation type="submission" date="2020-07" db="EMBL/GenBank/DDBJ databases">
        <title>Complete genome sequencing of Clostridia bacterium strain 12CBH8.</title>
        <authorList>
            <person name="Sakamoto M."/>
            <person name="Murakami T."/>
            <person name="Mori H."/>
        </authorList>
    </citation>
    <scope>NUCLEOTIDE SEQUENCE [LARGE SCALE GENOMIC DNA]</scope>
    <source>
        <strain evidence="3">12CBH8</strain>
    </source>
</reference>
<keyword evidence="1" id="KW-0732">Signal</keyword>
<dbReference type="AlphaFoldDB" id="A0A7I8D0S1"/>
<dbReference type="Proteomes" id="UP000593890">
    <property type="component" value="Chromosome"/>
</dbReference>
<sequence length="182" mass="19295">MKPRRLMAFLCSIVFIFVALTGCSALSDPGSGSTADLNSVPNAFSTLAKVQYNGIEIEAKITRLDSGDCTIEVLSPSSLKSLTMDWNAQSNTMTLGFMGLSCSIDPQQFPDSAFGSAVISVFNAVASKDGLQIDKTDELLTFSGTGESGQFSVSIDRKTGSMQSLEIPSIGLSAQFSEYTSQ</sequence>
<accession>A0A7I8D0S1</accession>
<evidence type="ECO:0000256" key="1">
    <source>
        <dbReference type="SAM" id="SignalP"/>
    </source>
</evidence>
<name>A0A7I8D0S1_9FIRM</name>
<dbReference type="PROSITE" id="PS51257">
    <property type="entry name" value="PROKAR_LIPOPROTEIN"/>
    <property type="match status" value="1"/>
</dbReference>
<dbReference type="EMBL" id="AP023321">
    <property type="protein sequence ID" value="BCI60378.1"/>
    <property type="molecule type" value="Genomic_DNA"/>
</dbReference>
<dbReference type="RefSeq" id="WP_215533705.1">
    <property type="nucleotide sequence ID" value="NZ_AP023321.1"/>
</dbReference>
<organism evidence="2 3">
    <name type="scientific">Solibaculum mannosilyticum</name>
    <dbReference type="NCBI Taxonomy" id="2780922"/>
    <lineage>
        <taxon>Bacteria</taxon>
        <taxon>Bacillati</taxon>
        <taxon>Bacillota</taxon>
        <taxon>Clostridia</taxon>
        <taxon>Eubacteriales</taxon>
        <taxon>Oscillospiraceae</taxon>
        <taxon>Solibaculum</taxon>
    </lineage>
</organism>
<dbReference type="KEGG" id="sman:C12CBH8_10170"/>
<evidence type="ECO:0000313" key="2">
    <source>
        <dbReference type="EMBL" id="BCI60378.1"/>
    </source>
</evidence>
<feature type="chain" id="PRO_5038422929" description="Lipocalin-like domain-containing protein" evidence="1">
    <location>
        <begin position="28"/>
        <end position="182"/>
    </location>
</feature>
<keyword evidence="3" id="KW-1185">Reference proteome</keyword>
<evidence type="ECO:0000313" key="3">
    <source>
        <dbReference type="Proteomes" id="UP000593890"/>
    </source>
</evidence>